<dbReference type="InterPro" id="IPR043731">
    <property type="entry name" value="DUF5674"/>
</dbReference>
<accession>A0A1F6CE04</accession>
<name>A0A1F6CE04_9BACT</name>
<evidence type="ECO:0000313" key="2">
    <source>
        <dbReference type="Proteomes" id="UP000178344"/>
    </source>
</evidence>
<dbReference type="Proteomes" id="UP000178344">
    <property type="component" value="Unassembled WGS sequence"/>
</dbReference>
<protein>
    <submittedName>
        <fullName evidence="1">Uncharacterized protein</fullName>
    </submittedName>
</protein>
<evidence type="ECO:0000313" key="1">
    <source>
        <dbReference type="EMBL" id="OGG47237.1"/>
    </source>
</evidence>
<sequence length="93" mass="10575">MVKGVADCRQGIVALGGEWHMDANVCLLKEGSSQEDIWGFNLYPFEEGPHALEYISLINIRPAQNNRDMELKDQRLRDTIKKLLRALVPDLPL</sequence>
<reference evidence="1 2" key="1">
    <citation type="journal article" date="2016" name="Nat. Commun.">
        <title>Thousands of microbial genomes shed light on interconnected biogeochemical processes in an aquifer system.</title>
        <authorList>
            <person name="Anantharaman K."/>
            <person name="Brown C.T."/>
            <person name="Hug L.A."/>
            <person name="Sharon I."/>
            <person name="Castelle C.J."/>
            <person name="Probst A.J."/>
            <person name="Thomas B.C."/>
            <person name="Singh A."/>
            <person name="Wilkins M.J."/>
            <person name="Karaoz U."/>
            <person name="Brodie E.L."/>
            <person name="Williams K.H."/>
            <person name="Hubbard S.S."/>
            <person name="Banfield J.F."/>
        </authorList>
    </citation>
    <scope>NUCLEOTIDE SEQUENCE [LARGE SCALE GENOMIC DNA]</scope>
</reference>
<gene>
    <name evidence="1" type="ORF">A2671_02490</name>
</gene>
<organism evidence="1 2">
    <name type="scientific">Candidatus Kaiserbacteria bacterium RIFCSPHIGHO2_01_FULL_49_13</name>
    <dbReference type="NCBI Taxonomy" id="1798477"/>
    <lineage>
        <taxon>Bacteria</taxon>
        <taxon>Candidatus Kaiseribacteriota</taxon>
    </lineage>
</organism>
<dbReference type="EMBL" id="MFKQ01000022">
    <property type="protein sequence ID" value="OGG47237.1"/>
    <property type="molecule type" value="Genomic_DNA"/>
</dbReference>
<comment type="caution">
    <text evidence="1">The sequence shown here is derived from an EMBL/GenBank/DDBJ whole genome shotgun (WGS) entry which is preliminary data.</text>
</comment>
<dbReference type="AlphaFoldDB" id="A0A1F6CE04"/>
<dbReference type="Pfam" id="PF18924">
    <property type="entry name" value="DUF5674"/>
    <property type="match status" value="1"/>
</dbReference>
<proteinExistence type="predicted"/>